<feature type="region of interest" description="Disordered" evidence="1">
    <location>
        <begin position="52"/>
        <end position="85"/>
    </location>
</feature>
<dbReference type="AlphaFoldDB" id="A0A7J7FL07"/>
<dbReference type="Gene3D" id="3.90.190.10">
    <property type="entry name" value="Protein tyrosine phosphatase superfamily"/>
    <property type="match status" value="1"/>
</dbReference>
<feature type="non-terminal residue" evidence="2">
    <location>
        <position position="136"/>
    </location>
</feature>
<name>A0A7J7FL07_DICBM</name>
<evidence type="ECO:0000256" key="1">
    <source>
        <dbReference type="SAM" id="MobiDB-lite"/>
    </source>
</evidence>
<dbReference type="SUPFAM" id="SSF52799">
    <property type="entry name" value="(Phosphotyrosine protein) phosphatases II"/>
    <property type="match status" value="1"/>
</dbReference>
<dbReference type="Proteomes" id="UP000551758">
    <property type="component" value="Unassembled WGS sequence"/>
</dbReference>
<comment type="caution">
    <text evidence="2">The sequence shown here is derived from an EMBL/GenBank/DDBJ whole genome shotgun (WGS) entry which is preliminary data.</text>
</comment>
<dbReference type="EMBL" id="JACDTQ010000261">
    <property type="protein sequence ID" value="KAF5928753.1"/>
    <property type="molecule type" value="Genomic_DNA"/>
</dbReference>
<dbReference type="InterPro" id="IPR029021">
    <property type="entry name" value="Prot-tyrosine_phosphatase-like"/>
</dbReference>
<proteinExistence type="predicted"/>
<accession>A0A7J7FL07</accession>
<keyword evidence="3" id="KW-1185">Reference proteome</keyword>
<gene>
    <name evidence="2" type="ORF">HPG69_018439</name>
</gene>
<reference evidence="2 3" key="1">
    <citation type="journal article" date="2020" name="Mol. Biol. Evol.">
        <title>Interspecific Gene Flow and the Evolution of Specialization in Black and White Rhinoceros.</title>
        <authorList>
            <person name="Moodley Y."/>
            <person name="Westbury M.V."/>
            <person name="Russo I.M."/>
            <person name="Gopalakrishnan S."/>
            <person name="Rakotoarivelo A."/>
            <person name="Olsen R.A."/>
            <person name="Prost S."/>
            <person name="Tunstall T."/>
            <person name="Ryder O.A."/>
            <person name="Dalen L."/>
            <person name="Bruford M.W."/>
        </authorList>
    </citation>
    <scope>NUCLEOTIDE SEQUENCE [LARGE SCALE GENOMIC DNA]</scope>
    <source>
        <strain evidence="2">SBR-YM</strain>
        <tissue evidence="2">Skin</tissue>
    </source>
</reference>
<protein>
    <submittedName>
        <fullName evidence="2">Uncharacterized protein</fullName>
    </submittedName>
</protein>
<organism evidence="2 3">
    <name type="scientific">Diceros bicornis minor</name>
    <name type="common">South-central black rhinoceros</name>
    <dbReference type="NCBI Taxonomy" id="77932"/>
    <lineage>
        <taxon>Eukaryota</taxon>
        <taxon>Metazoa</taxon>
        <taxon>Chordata</taxon>
        <taxon>Craniata</taxon>
        <taxon>Vertebrata</taxon>
        <taxon>Euteleostomi</taxon>
        <taxon>Mammalia</taxon>
        <taxon>Eutheria</taxon>
        <taxon>Laurasiatheria</taxon>
        <taxon>Perissodactyla</taxon>
        <taxon>Rhinocerotidae</taxon>
        <taxon>Diceros</taxon>
    </lineage>
</organism>
<sequence length="136" mass="15243">MVLLSVSQWTWEACTAHLHYQWIPAEDSHTTDISSHFQEAIDFIDCVRGKGGKCPPTPQSQSSAEAPGPWSHPAKPGMGEPAQPHQQLGFFQTLDISYLCNTEDLTLSHIRDREWSPGLQTNFRLTLGIGSRDQRK</sequence>
<evidence type="ECO:0000313" key="3">
    <source>
        <dbReference type="Proteomes" id="UP000551758"/>
    </source>
</evidence>
<evidence type="ECO:0000313" key="2">
    <source>
        <dbReference type="EMBL" id="KAF5928753.1"/>
    </source>
</evidence>